<feature type="domain" description="KOW" evidence="15">
    <location>
        <begin position="414"/>
        <end position="441"/>
    </location>
</feature>
<dbReference type="InterPro" id="IPR014722">
    <property type="entry name" value="Rib_uL2_dom2"/>
</dbReference>
<dbReference type="EMBL" id="KQ257452">
    <property type="protein sequence ID" value="KND03208.1"/>
    <property type="molecule type" value="Genomic_DNA"/>
</dbReference>
<dbReference type="OMA" id="YPVGYMN"/>
<feature type="compositionally biased region" description="Polar residues" evidence="13">
    <location>
        <begin position="852"/>
        <end position="867"/>
    </location>
</feature>
<dbReference type="GO" id="GO:0006357">
    <property type="term" value="P:regulation of transcription by RNA polymerase II"/>
    <property type="evidence" value="ECO:0007669"/>
    <property type="project" value="InterPro"/>
</dbReference>
<dbReference type="RefSeq" id="XP_016611247.1">
    <property type="nucleotide sequence ID" value="XM_016750555.1"/>
</dbReference>
<dbReference type="Gene3D" id="3.30.70.940">
    <property type="entry name" value="NusG, N-terminal domain"/>
    <property type="match status" value="1"/>
</dbReference>
<dbReference type="GO" id="GO:0003711">
    <property type="term" value="F:transcription elongation factor activity"/>
    <property type="evidence" value="ECO:0007669"/>
    <property type="project" value="EnsemblFungi"/>
</dbReference>
<keyword evidence="5" id="KW-0597">Phosphoprotein</keyword>
<dbReference type="SMART" id="SM00739">
    <property type="entry name" value="KOW"/>
    <property type="match status" value="5"/>
</dbReference>
<dbReference type="GO" id="GO:0032784">
    <property type="term" value="P:regulation of DNA-templated transcription elongation"/>
    <property type="evidence" value="ECO:0007669"/>
    <property type="project" value="InterPro"/>
</dbReference>
<dbReference type="CDD" id="cd06084">
    <property type="entry name" value="KOW_Spt5_4"/>
    <property type="match status" value="1"/>
</dbReference>
<dbReference type="InterPro" id="IPR041978">
    <property type="entry name" value="KOW_Spt5_5"/>
</dbReference>
<dbReference type="GO" id="GO:0003729">
    <property type="term" value="F:mRNA binding"/>
    <property type="evidence" value="ECO:0007669"/>
    <property type="project" value="TreeGrafter"/>
</dbReference>
<gene>
    <name evidence="17" type="ORF">SPPG_02265</name>
</gene>
<dbReference type="InterPro" id="IPR008991">
    <property type="entry name" value="Translation_prot_SH3-like_sf"/>
</dbReference>
<feature type="domain" description="KOW" evidence="15">
    <location>
        <begin position="270"/>
        <end position="297"/>
    </location>
</feature>
<dbReference type="InterPro" id="IPR057934">
    <property type="entry name" value="KOW_Spt5_7"/>
</dbReference>
<dbReference type="Pfam" id="PF23037">
    <property type="entry name" value="KOWx_SPT5"/>
    <property type="match status" value="1"/>
</dbReference>
<evidence type="ECO:0000313" key="17">
    <source>
        <dbReference type="EMBL" id="KND03208.1"/>
    </source>
</evidence>
<dbReference type="Pfam" id="PF23287">
    <property type="entry name" value="KOW7_SPT5"/>
    <property type="match status" value="1"/>
</dbReference>
<evidence type="ECO:0000259" key="16">
    <source>
        <dbReference type="SMART" id="SM01104"/>
    </source>
</evidence>
<evidence type="ECO:0000256" key="2">
    <source>
        <dbReference type="ARBA" id="ARBA00006956"/>
    </source>
</evidence>
<comment type="subcellular location">
    <subcellularLocation>
        <location evidence="1 12">Nucleus</location>
    </subcellularLocation>
</comment>
<dbReference type="CDD" id="cd06083">
    <property type="entry name" value="KOW_Spt5_3"/>
    <property type="match status" value="1"/>
</dbReference>
<dbReference type="Pfam" id="PF23291">
    <property type="entry name" value="KOW4_SPT5"/>
    <property type="match status" value="1"/>
</dbReference>
<dbReference type="InterPro" id="IPR017071">
    <property type="entry name" value="TF_Spt5_eukaryote"/>
</dbReference>
<evidence type="ECO:0000259" key="15">
    <source>
        <dbReference type="SMART" id="SM00739"/>
    </source>
</evidence>
<dbReference type="FunFam" id="3.30.70.940:FF:000005">
    <property type="entry name" value="Transcription elongation factor SPT5"/>
    <property type="match status" value="1"/>
</dbReference>
<feature type="region of interest" description="Disordered" evidence="13">
    <location>
        <begin position="777"/>
        <end position="886"/>
    </location>
</feature>
<keyword evidence="9 12" id="KW-0804">Transcription</keyword>
<keyword evidence="6" id="KW-0677">Repeat</keyword>
<dbReference type="Pfam" id="PF23042">
    <property type="entry name" value="KOW1_SPT5"/>
    <property type="match status" value="1"/>
</dbReference>
<dbReference type="VEuPathDB" id="FungiDB:SPPG_02265"/>
<dbReference type="Pfam" id="PF12815">
    <property type="entry name" value="CTD"/>
    <property type="match status" value="2"/>
</dbReference>
<evidence type="ECO:0000256" key="8">
    <source>
        <dbReference type="ARBA" id="ARBA00023159"/>
    </source>
</evidence>
<comment type="similarity">
    <text evidence="2 12">Belongs to the SPT5 family.</text>
</comment>
<comment type="function">
    <text evidence="11 12">The SPT4-SPT5 complex mediates both activation and inhibition of transcription elongation, and plays a role in pre-mRNA processing. This complex seems to be important for the stability of the RNA polymerase II elongation machinery on the chromatin template but not for the inherent ability of this machinery to translocate down the gene.</text>
</comment>
<evidence type="ECO:0000256" key="1">
    <source>
        <dbReference type="ARBA" id="ARBA00004123"/>
    </source>
</evidence>
<feature type="domain" description="Spt5 C-terminal" evidence="16">
    <location>
        <begin position="790"/>
        <end position="913"/>
    </location>
</feature>
<dbReference type="GO" id="GO:0032044">
    <property type="term" value="C:DSIF complex"/>
    <property type="evidence" value="ECO:0007669"/>
    <property type="project" value="EnsemblFungi"/>
</dbReference>
<dbReference type="InterPro" id="IPR041973">
    <property type="entry name" value="KOW_Spt5_1"/>
</dbReference>
<dbReference type="eggNOG" id="KOG1999">
    <property type="taxonomic scope" value="Eukaryota"/>
</dbReference>
<dbReference type="OrthoDB" id="28901at2759"/>
<dbReference type="InterPro" id="IPR005824">
    <property type="entry name" value="KOW"/>
</dbReference>
<dbReference type="CDD" id="cd06085">
    <property type="entry name" value="KOW_Spt5_5"/>
    <property type="match status" value="1"/>
</dbReference>
<accession>A0A0L0HQ79</accession>
<organism evidence="17 18">
    <name type="scientific">Spizellomyces punctatus (strain DAOM BR117)</name>
    <dbReference type="NCBI Taxonomy" id="645134"/>
    <lineage>
        <taxon>Eukaryota</taxon>
        <taxon>Fungi</taxon>
        <taxon>Fungi incertae sedis</taxon>
        <taxon>Chytridiomycota</taxon>
        <taxon>Chytridiomycota incertae sedis</taxon>
        <taxon>Chytridiomycetes</taxon>
        <taxon>Spizellomycetales</taxon>
        <taxon>Spizellomycetaceae</taxon>
        <taxon>Spizellomyces</taxon>
    </lineage>
</organism>
<feature type="domain" description="NusG-like N-terminal" evidence="14">
    <location>
        <begin position="175"/>
        <end position="264"/>
    </location>
</feature>
<evidence type="ECO:0000259" key="14">
    <source>
        <dbReference type="SMART" id="SM00738"/>
    </source>
</evidence>
<dbReference type="InterPro" id="IPR039385">
    <property type="entry name" value="NGN_Euk"/>
</dbReference>
<dbReference type="Gene3D" id="2.30.30.30">
    <property type="match status" value="3"/>
</dbReference>
<dbReference type="PANTHER" id="PTHR11125:SF7">
    <property type="entry name" value="TRANSCRIPTION ELONGATION FACTOR SPT5"/>
    <property type="match status" value="1"/>
</dbReference>
<feature type="domain" description="KOW" evidence="15">
    <location>
        <begin position="945"/>
        <end position="972"/>
    </location>
</feature>
<feature type="region of interest" description="Disordered" evidence="13">
    <location>
        <begin position="1"/>
        <end position="108"/>
    </location>
</feature>
<dbReference type="InterPro" id="IPR057936">
    <property type="entry name" value="KOWx_Spt5"/>
</dbReference>
<keyword evidence="8" id="KW-0010">Activator</keyword>
<dbReference type="SMART" id="SM01104">
    <property type="entry name" value="CTD"/>
    <property type="match status" value="1"/>
</dbReference>
<feature type="compositionally biased region" description="Acidic residues" evidence="13">
    <location>
        <begin position="80"/>
        <end position="108"/>
    </location>
</feature>
<keyword evidence="18" id="KW-1185">Reference proteome</keyword>
<evidence type="ECO:0000256" key="9">
    <source>
        <dbReference type="ARBA" id="ARBA00023163"/>
    </source>
</evidence>
<dbReference type="Pfam" id="PF23290">
    <property type="entry name" value="KOW5_SPT5"/>
    <property type="match status" value="1"/>
</dbReference>
<dbReference type="InterPro" id="IPR024945">
    <property type="entry name" value="Spt5_C_dom"/>
</dbReference>
<dbReference type="STRING" id="645134.A0A0L0HQ79"/>
<dbReference type="Pfam" id="PF11942">
    <property type="entry name" value="Spt5_N"/>
    <property type="match status" value="1"/>
</dbReference>
<dbReference type="CDD" id="cd06081">
    <property type="entry name" value="KOW_Spt5_1"/>
    <property type="match status" value="1"/>
</dbReference>
<evidence type="ECO:0000256" key="6">
    <source>
        <dbReference type="ARBA" id="ARBA00022737"/>
    </source>
</evidence>
<dbReference type="GO" id="GO:0006368">
    <property type="term" value="P:transcription elongation by RNA polymerase II"/>
    <property type="evidence" value="ECO:0007669"/>
    <property type="project" value="EnsemblFungi"/>
</dbReference>
<dbReference type="Proteomes" id="UP000053201">
    <property type="component" value="Unassembled WGS sequence"/>
</dbReference>
<evidence type="ECO:0000256" key="3">
    <source>
        <dbReference type="ARBA" id="ARBA00020181"/>
    </source>
</evidence>
<dbReference type="AlphaFoldDB" id="A0A0L0HQ79"/>
<evidence type="ECO:0000256" key="13">
    <source>
        <dbReference type="SAM" id="MobiDB-lite"/>
    </source>
</evidence>
<dbReference type="InterPro" id="IPR039659">
    <property type="entry name" value="SPT5"/>
</dbReference>
<dbReference type="InterPro" id="IPR006645">
    <property type="entry name" value="NGN-like_dom"/>
</dbReference>
<evidence type="ECO:0000256" key="5">
    <source>
        <dbReference type="ARBA" id="ARBA00022553"/>
    </source>
</evidence>
<dbReference type="PANTHER" id="PTHR11125">
    <property type="entry name" value="SUPPRESSOR OF TY 5"/>
    <property type="match status" value="1"/>
</dbReference>
<dbReference type="FunCoup" id="A0A0L0HQ79">
    <property type="interactions" value="719"/>
</dbReference>
<dbReference type="InterPro" id="IPR036735">
    <property type="entry name" value="NGN_dom_sf"/>
</dbReference>
<dbReference type="SMART" id="SM00738">
    <property type="entry name" value="NGN"/>
    <property type="match status" value="1"/>
</dbReference>
<dbReference type="Pfam" id="PF03439">
    <property type="entry name" value="Spt5-NGN"/>
    <property type="match status" value="1"/>
</dbReference>
<evidence type="ECO:0000313" key="18">
    <source>
        <dbReference type="Proteomes" id="UP000053201"/>
    </source>
</evidence>
<protein>
    <recommendedName>
        <fullName evidence="3 12">Transcription elongation factor SPT5</fullName>
    </recommendedName>
</protein>
<feature type="domain" description="KOW" evidence="15">
    <location>
        <begin position="688"/>
        <end position="715"/>
    </location>
</feature>
<dbReference type="InParanoid" id="A0A0L0HQ79"/>
<dbReference type="SUPFAM" id="SSF50104">
    <property type="entry name" value="Translation proteins SH3-like domain"/>
    <property type="match status" value="1"/>
</dbReference>
<evidence type="ECO:0000256" key="11">
    <source>
        <dbReference type="ARBA" id="ARBA00024691"/>
    </source>
</evidence>
<feature type="domain" description="KOW" evidence="15">
    <location>
        <begin position="468"/>
        <end position="495"/>
    </location>
</feature>
<evidence type="ECO:0000256" key="12">
    <source>
        <dbReference type="PIRNR" id="PIRNR036945"/>
    </source>
</evidence>
<dbReference type="InterPro" id="IPR005100">
    <property type="entry name" value="NGN-domain"/>
</dbReference>
<evidence type="ECO:0000256" key="4">
    <source>
        <dbReference type="ARBA" id="ARBA00022491"/>
    </source>
</evidence>
<reference evidence="17 18" key="1">
    <citation type="submission" date="2009-08" db="EMBL/GenBank/DDBJ databases">
        <title>The Genome Sequence of Spizellomyces punctatus strain DAOM BR117.</title>
        <authorList>
            <consortium name="The Broad Institute Genome Sequencing Platform"/>
            <person name="Russ C."/>
            <person name="Cuomo C."/>
            <person name="Shea T."/>
            <person name="Young S.K."/>
            <person name="Zeng Q."/>
            <person name="Koehrsen M."/>
            <person name="Haas B."/>
            <person name="Borodovsky M."/>
            <person name="Guigo R."/>
            <person name="Alvarado L."/>
            <person name="Berlin A."/>
            <person name="Bochicchio J."/>
            <person name="Borenstein D."/>
            <person name="Chapman S."/>
            <person name="Chen Z."/>
            <person name="Engels R."/>
            <person name="Freedman E."/>
            <person name="Gellesch M."/>
            <person name="Goldberg J."/>
            <person name="Griggs A."/>
            <person name="Gujja S."/>
            <person name="Heiman D."/>
            <person name="Hepburn T."/>
            <person name="Howarth C."/>
            <person name="Jen D."/>
            <person name="Larson L."/>
            <person name="Lewis B."/>
            <person name="Mehta T."/>
            <person name="Park D."/>
            <person name="Pearson M."/>
            <person name="Roberts A."/>
            <person name="Saif S."/>
            <person name="Shenoy N."/>
            <person name="Sisk P."/>
            <person name="Stolte C."/>
            <person name="Sykes S."/>
            <person name="Thomson T."/>
            <person name="Walk T."/>
            <person name="White J."/>
            <person name="Yandava C."/>
            <person name="Burger G."/>
            <person name="Gray M.W."/>
            <person name="Holland P.W.H."/>
            <person name="King N."/>
            <person name="Lang F.B.F."/>
            <person name="Roger A.J."/>
            <person name="Ruiz-Trillo I."/>
            <person name="Lander E."/>
            <person name="Nusbaum C."/>
        </authorList>
    </citation>
    <scope>NUCLEOTIDE SEQUENCE [LARGE SCALE GENOMIC DNA]</scope>
    <source>
        <strain evidence="17 18">DAOM BR117</strain>
    </source>
</reference>
<proteinExistence type="inferred from homology"/>
<keyword evidence="10 12" id="KW-0539">Nucleus</keyword>
<dbReference type="GeneID" id="27685861"/>
<dbReference type="GO" id="GO:0140463">
    <property type="term" value="F:chromatin-protein adaptor activity"/>
    <property type="evidence" value="ECO:0007669"/>
    <property type="project" value="EnsemblFungi"/>
</dbReference>
<dbReference type="CDD" id="cd09888">
    <property type="entry name" value="NGN_Euk"/>
    <property type="match status" value="1"/>
</dbReference>
<dbReference type="InterPro" id="IPR041976">
    <property type="entry name" value="KOW_Spt5_3"/>
</dbReference>
<feature type="compositionally biased region" description="Basic and acidic residues" evidence="13">
    <location>
        <begin position="1"/>
        <end position="12"/>
    </location>
</feature>
<dbReference type="InterPro" id="IPR022581">
    <property type="entry name" value="Spt5_N"/>
</dbReference>
<dbReference type="InterPro" id="IPR041977">
    <property type="entry name" value="KOW_Spt5_4"/>
</dbReference>
<keyword evidence="7" id="KW-0805">Transcription regulation</keyword>
<keyword evidence="4" id="KW-0678">Repressor</keyword>
<evidence type="ECO:0000256" key="10">
    <source>
        <dbReference type="ARBA" id="ARBA00023242"/>
    </source>
</evidence>
<sequence>MSSDDERPVLSDEEKEGDLDDERDAEGEDEEQLERDVFGEDDDEDEQREPPEDEDEEDEEDEEDDLPRAKKRRRKANPFIEEEAAVEEEDEEEEEEEEDGFVEAGEEDLDAIQKEMIDMRAHRELDRRREEEEMDAEEIAERMKERYGRSELGRGSYRGDLEHIPQSMLMPSVEDPKLWLCQCREGKERDVVFTIMRRAVEREMTGNALQVLSVFCRDSLKGYIYLEARQQAAVQQALEGINNIFISKLRLVPVDEMVDCLTIKKSKEVELRIGGWIRPKKGKYAGDLGQILDIRDNGEMIICKLVPRLDPVRDNAKLPFGQKRKKAEPRPPPKLFNPADFKGEVRKEKNYFVYNNEWFDRSGYLEKNLKLSSLVVENVQPKLEEISQFSGGTITEQPDDLEALAALNISRKEDLQIGQSVELKAGAMAGIWGTVVSIQKNNVGVQPDPKEFPTLPLISVTAEELRKRFAAGDHVKVMKGMHKDQTGLIITVKGNIATLLSDSTLKPIDVFTEDLRTAKDIAGGGARTSPYDVGDLVFLSNDAGVVTKAERDTITVLTQFNQIVRVQPQQIRNKRDSNRAITSDANGQSISAGSSVDIIDPDRPDIKKRATVVHIYRSFVFVKARETVENEGYMVVKSHNVALVGGKQGPNGMYQSPYQNSFPNRGGFGGGFHGRGGGRGGRGRGGRDPLVSKTVTISGGEYKGYLGIVKDVMDNMARVELHTSSRVINVPRGQLLVQGEAAGRFGNDYNNNNFNGSYSRYDSIATPMHGSKTPMYRGDGGYTPSRFQDGGRTPAWDAGSKTPAYEGGGRTPAWNAGSRTPAWDAGSKTPAYDAGSRTPAWDAGSRTPAPLRNSSPDYPTSRMSSNGQNGGWTPAGASYNDRYDDHPAPARVEWPIAKVEVKLKKGDKIGTITAIQKAGRSATIKLKGGDTLSNISFDDIDPVRPRSKDDKVMVLDGEYKGRTGTLISAEEADAIVKLAGSQDIRIFNMDMIGKYVEG</sequence>
<feature type="compositionally biased region" description="Acidic residues" evidence="13">
    <location>
        <begin position="13"/>
        <end position="65"/>
    </location>
</feature>
<name>A0A0L0HQ79_SPIPD</name>
<dbReference type="PIRSF" id="PIRSF036945">
    <property type="entry name" value="Spt5"/>
    <property type="match status" value="1"/>
</dbReference>
<evidence type="ECO:0000256" key="7">
    <source>
        <dbReference type="ARBA" id="ARBA00023015"/>
    </source>
</evidence>